<evidence type="ECO:0000313" key="3">
    <source>
        <dbReference type="Proteomes" id="UP000199337"/>
    </source>
</evidence>
<dbReference type="RefSeq" id="WP_238456566.1">
    <property type="nucleotide sequence ID" value="NZ_FOOX01000018.1"/>
</dbReference>
<keyword evidence="3" id="KW-1185">Reference proteome</keyword>
<dbReference type="EMBL" id="FOOX01000018">
    <property type="protein sequence ID" value="SFH14820.1"/>
    <property type="molecule type" value="Genomic_DNA"/>
</dbReference>
<proteinExistence type="predicted"/>
<accession>A0A1I2XMY8</accession>
<dbReference type="InterPro" id="IPR012854">
    <property type="entry name" value="Cu_amine_oxidase-like_N"/>
</dbReference>
<dbReference type="SUPFAM" id="SSF55383">
    <property type="entry name" value="Copper amine oxidase, domain N"/>
    <property type="match status" value="2"/>
</dbReference>
<feature type="domain" description="Copper amine oxidase-like N-terminal" evidence="1">
    <location>
        <begin position="2"/>
        <end position="100"/>
    </location>
</feature>
<dbReference type="AlphaFoldDB" id="A0A1I2XMY8"/>
<dbReference type="Pfam" id="PF07833">
    <property type="entry name" value="Cu_amine_oxidN1"/>
    <property type="match status" value="1"/>
</dbReference>
<protein>
    <submittedName>
        <fullName evidence="2">Copper amine oxidase N-terminal domain-containing protein</fullName>
    </submittedName>
</protein>
<organism evidence="2 3">
    <name type="scientific">Desulfotruncus arcticus DSM 17038</name>
    <dbReference type="NCBI Taxonomy" id="1121424"/>
    <lineage>
        <taxon>Bacteria</taxon>
        <taxon>Bacillati</taxon>
        <taxon>Bacillota</taxon>
        <taxon>Clostridia</taxon>
        <taxon>Eubacteriales</taxon>
        <taxon>Desulfallaceae</taxon>
        <taxon>Desulfotruncus</taxon>
    </lineage>
</organism>
<evidence type="ECO:0000259" key="1">
    <source>
        <dbReference type="Pfam" id="PF07833"/>
    </source>
</evidence>
<name>A0A1I2XMY8_9FIRM</name>
<gene>
    <name evidence="2" type="ORF">SAMN05660649_04050</name>
</gene>
<dbReference type="STRING" id="341036.SAMN05660649_04050"/>
<evidence type="ECO:0000313" key="2">
    <source>
        <dbReference type="EMBL" id="SFH14820.1"/>
    </source>
</evidence>
<dbReference type="Proteomes" id="UP000199337">
    <property type="component" value="Unassembled WGS sequence"/>
</dbReference>
<sequence length="253" mass="28192">MDDVAIASDVMPETMNNRTMVPLRFISENLGAKVDWSNSEGTLSKSDMRVLLKLNNATAVKNGKTVLLDVKPYLKHNRVMVPLRFIAETFGCDVNYENFTINIAAEPLVINGVKVQALQHEYHMTMGGIVQQIKGNAYNKDIYDMFLANKGSRTETPANYSWQGDIDTPGSYYKIGKYDFLNPNGNSIQRFDIYGLINSHPAETLAEFPAVLLYDATGNQWYLFSDSAIQSINQLVDTAAKNGFLTVISNTVV</sequence>
<reference evidence="3" key="1">
    <citation type="submission" date="2016-10" db="EMBL/GenBank/DDBJ databases">
        <authorList>
            <person name="Varghese N."/>
            <person name="Submissions S."/>
        </authorList>
    </citation>
    <scope>NUCLEOTIDE SEQUENCE [LARGE SCALE GENOMIC DNA]</scope>
    <source>
        <strain evidence="3">DSM 17038</strain>
    </source>
</reference>
<dbReference type="Gene3D" id="3.30.457.10">
    <property type="entry name" value="Copper amine oxidase-like, N-terminal domain"/>
    <property type="match status" value="1"/>
</dbReference>
<dbReference type="InterPro" id="IPR036582">
    <property type="entry name" value="Mao_N_sf"/>
</dbReference>